<organism evidence="2 3">
    <name type="scientific">Tanacetum coccineum</name>
    <dbReference type="NCBI Taxonomy" id="301880"/>
    <lineage>
        <taxon>Eukaryota</taxon>
        <taxon>Viridiplantae</taxon>
        <taxon>Streptophyta</taxon>
        <taxon>Embryophyta</taxon>
        <taxon>Tracheophyta</taxon>
        <taxon>Spermatophyta</taxon>
        <taxon>Magnoliopsida</taxon>
        <taxon>eudicotyledons</taxon>
        <taxon>Gunneridae</taxon>
        <taxon>Pentapetalae</taxon>
        <taxon>asterids</taxon>
        <taxon>campanulids</taxon>
        <taxon>Asterales</taxon>
        <taxon>Asteraceae</taxon>
        <taxon>Asteroideae</taxon>
        <taxon>Anthemideae</taxon>
        <taxon>Anthemidinae</taxon>
        <taxon>Tanacetum</taxon>
    </lineage>
</organism>
<reference evidence="2" key="1">
    <citation type="journal article" date="2022" name="Int. J. Mol. Sci.">
        <title>Draft Genome of Tanacetum Coccineum: Genomic Comparison of Closely Related Tanacetum-Family Plants.</title>
        <authorList>
            <person name="Yamashiro T."/>
            <person name="Shiraishi A."/>
            <person name="Nakayama K."/>
            <person name="Satake H."/>
        </authorList>
    </citation>
    <scope>NUCLEOTIDE SEQUENCE</scope>
</reference>
<feature type="domain" description="Reverse transcriptase Ty1/copia-type" evidence="1">
    <location>
        <begin position="69"/>
        <end position="108"/>
    </location>
</feature>
<keyword evidence="3" id="KW-1185">Reference proteome</keyword>
<dbReference type="Pfam" id="PF07727">
    <property type="entry name" value="RVT_2"/>
    <property type="match status" value="1"/>
</dbReference>
<protein>
    <submittedName>
        <fullName evidence="2">Ribonuclease H-like domain-containing protein</fullName>
    </submittedName>
</protein>
<comment type="caution">
    <text evidence="2">The sequence shown here is derived from an EMBL/GenBank/DDBJ whole genome shotgun (WGS) entry which is preliminary data.</text>
</comment>
<dbReference type="EMBL" id="BQNB010011106">
    <property type="protein sequence ID" value="GJS86215.1"/>
    <property type="molecule type" value="Genomic_DNA"/>
</dbReference>
<name>A0ABQ4ZB21_9ASTR</name>
<dbReference type="InterPro" id="IPR013103">
    <property type="entry name" value="RVT_2"/>
</dbReference>
<evidence type="ECO:0000259" key="1">
    <source>
        <dbReference type="Pfam" id="PF07727"/>
    </source>
</evidence>
<evidence type="ECO:0000313" key="2">
    <source>
        <dbReference type="EMBL" id="GJS86215.1"/>
    </source>
</evidence>
<gene>
    <name evidence="2" type="ORF">Tco_0752756</name>
</gene>
<accession>A0ABQ4ZB21</accession>
<dbReference type="Proteomes" id="UP001151760">
    <property type="component" value="Unassembled WGS sequence"/>
</dbReference>
<evidence type="ECO:0000313" key="3">
    <source>
        <dbReference type="Proteomes" id="UP001151760"/>
    </source>
</evidence>
<sequence>MPNQDNTGIFDVAYDDRDEGAEADYNNLEPIISVNPIPSTRENKDHPKDQIIGEVKAMQEELLQFKLLNVWTLVDLPNGKKAIGTKWVFRNKKDQRGIMVKNKAMMVA</sequence>
<proteinExistence type="predicted"/>
<reference evidence="2" key="2">
    <citation type="submission" date="2022-01" db="EMBL/GenBank/DDBJ databases">
        <authorList>
            <person name="Yamashiro T."/>
            <person name="Shiraishi A."/>
            <person name="Satake H."/>
            <person name="Nakayama K."/>
        </authorList>
    </citation>
    <scope>NUCLEOTIDE SEQUENCE</scope>
</reference>